<gene>
    <name evidence="7" type="ORF">A3D01_00880</name>
</gene>
<reference evidence="7 8" key="1">
    <citation type="journal article" date="2016" name="Nat. Commun.">
        <title>Thousands of microbial genomes shed light on interconnected biogeochemical processes in an aquifer system.</title>
        <authorList>
            <person name="Anantharaman K."/>
            <person name="Brown C.T."/>
            <person name="Hug L.A."/>
            <person name="Sharon I."/>
            <person name="Castelle C.J."/>
            <person name="Probst A.J."/>
            <person name="Thomas B.C."/>
            <person name="Singh A."/>
            <person name="Wilkins M.J."/>
            <person name="Karaoz U."/>
            <person name="Brodie E.L."/>
            <person name="Williams K.H."/>
            <person name="Hubbard S.S."/>
            <person name="Banfield J.F."/>
        </authorList>
    </citation>
    <scope>NUCLEOTIDE SEQUENCE [LARGE SCALE GENOMIC DNA]</scope>
</reference>
<dbReference type="Gene3D" id="3.30.700.10">
    <property type="entry name" value="Glycoprotein, Type 4 Pilin"/>
    <property type="match status" value="1"/>
</dbReference>
<dbReference type="PANTHER" id="PTHR30093">
    <property type="entry name" value="GENERAL SECRETION PATHWAY PROTEIN G"/>
    <property type="match status" value="1"/>
</dbReference>
<dbReference type="GO" id="GO:0015628">
    <property type="term" value="P:protein secretion by the type II secretion system"/>
    <property type="evidence" value="ECO:0007669"/>
    <property type="project" value="InterPro"/>
</dbReference>
<protein>
    <recommendedName>
        <fullName evidence="9">Type II secretion system protein GspG C-terminal domain-containing protein</fullName>
    </recommendedName>
</protein>
<dbReference type="STRING" id="1802505.A3D01_00880"/>
<keyword evidence="4 6" id="KW-1133">Transmembrane helix</keyword>
<evidence type="ECO:0000256" key="3">
    <source>
        <dbReference type="ARBA" id="ARBA00022692"/>
    </source>
</evidence>
<comment type="subcellular location">
    <subcellularLocation>
        <location evidence="1">Membrane</location>
        <topology evidence="1">Single-pass membrane protein</topology>
    </subcellularLocation>
</comment>
<dbReference type="PROSITE" id="PS00409">
    <property type="entry name" value="PROKAR_NTER_METHYL"/>
    <property type="match status" value="1"/>
</dbReference>
<dbReference type="PRINTS" id="PR00813">
    <property type="entry name" value="BCTERIALGSPG"/>
</dbReference>
<evidence type="ECO:0000256" key="5">
    <source>
        <dbReference type="ARBA" id="ARBA00023136"/>
    </source>
</evidence>
<dbReference type="InterPro" id="IPR012902">
    <property type="entry name" value="N_methyl_site"/>
</dbReference>
<comment type="caution">
    <text evidence="7">The sequence shown here is derived from an EMBL/GenBank/DDBJ whole genome shotgun (WGS) entry which is preliminary data.</text>
</comment>
<dbReference type="EMBL" id="MGGR01000007">
    <property type="protein sequence ID" value="OGM34310.1"/>
    <property type="molecule type" value="Genomic_DNA"/>
</dbReference>
<keyword evidence="5 6" id="KW-0472">Membrane</keyword>
<feature type="transmembrane region" description="Helical" evidence="6">
    <location>
        <begin position="36"/>
        <end position="57"/>
    </location>
</feature>
<dbReference type="SUPFAM" id="SSF54523">
    <property type="entry name" value="Pili subunits"/>
    <property type="match status" value="1"/>
</dbReference>
<name>A0A1F7Z4F6_9BACT</name>
<dbReference type="NCBIfam" id="TIGR02532">
    <property type="entry name" value="IV_pilin_GFxxxE"/>
    <property type="match status" value="1"/>
</dbReference>
<sequence length="173" mass="18512">MRHFKHKLLDKLTIPSKIEGFPIFKKITSGFTLIELLTVMSIIAILAAISIFSLNGARESGRDAKRKADLEAVASALELYKADCNYYPNTIPAAGNQFTGTACGLGANIYMEAIPGDPLAGQAYFYEPLSCVVANCTRFRFWAALEDPGTTPSACTGSPTCGGATCNFCVTNP</sequence>
<dbReference type="GO" id="GO:0015627">
    <property type="term" value="C:type II protein secretion system complex"/>
    <property type="evidence" value="ECO:0007669"/>
    <property type="project" value="InterPro"/>
</dbReference>
<dbReference type="AlphaFoldDB" id="A0A1F7Z4F6"/>
<evidence type="ECO:0008006" key="9">
    <source>
        <dbReference type="Google" id="ProtNLM"/>
    </source>
</evidence>
<dbReference type="GO" id="GO:0016020">
    <property type="term" value="C:membrane"/>
    <property type="evidence" value="ECO:0007669"/>
    <property type="project" value="UniProtKB-SubCell"/>
</dbReference>
<evidence type="ECO:0000256" key="4">
    <source>
        <dbReference type="ARBA" id="ARBA00022989"/>
    </source>
</evidence>
<accession>A0A1F7Z4F6</accession>
<evidence type="ECO:0000313" key="7">
    <source>
        <dbReference type="EMBL" id="OGM34310.1"/>
    </source>
</evidence>
<evidence type="ECO:0000313" key="8">
    <source>
        <dbReference type="Proteomes" id="UP000177169"/>
    </source>
</evidence>
<dbReference type="Proteomes" id="UP000177169">
    <property type="component" value="Unassembled WGS sequence"/>
</dbReference>
<dbReference type="InterPro" id="IPR000983">
    <property type="entry name" value="Bac_GSPG_pilin"/>
</dbReference>
<keyword evidence="3 6" id="KW-0812">Transmembrane</keyword>
<keyword evidence="2" id="KW-0488">Methylation</keyword>
<evidence type="ECO:0000256" key="2">
    <source>
        <dbReference type="ARBA" id="ARBA00022481"/>
    </source>
</evidence>
<evidence type="ECO:0000256" key="1">
    <source>
        <dbReference type="ARBA" id="ARBA00004167"/>
    </source>
</evidence>
<evidence type="ECO:0000256" key="6">
    <source>
        <dbReference type="SAM" id="Phobius"/>
    </source>
</evidence>
<dbReference type="InterPro" id="IPR045584">
    <property type="entry name" value="Pilin-like"/>
</dbReference>
<dbReference type="Pfam" id="PF07963">
    <property type="entry name" value="N_methyl"/>
    <property type="match status" value="1"/>
</dbReference>
<dbReference type="PANTHER" id="PTHR30093:SF44">
    <property type="entry name" value="TYPE II SECRETION SYSTEM CORE PROTEIN G"/>
    <property type="match status" value="1"/>
</dbReference>
<proteinExistence type="predicted"/>
<organism evidence="7 8">
    <name type="scientific">Candidatus Woesebacteria bacterium RIFCSPHIGHO2_02_FULL_39_13</name>
    <dbReference type="NCBI Taxonomy" id="1802505"/>
    <lineage>
        <taxon>Bacteria</taxon>
        <taxon>Candidatus Woeseibacteriota</taxon>
    </lineage>
</organism>